<organism evidence="2 3">
    <name type="scientific">Armillaria ostoyae</name>
    <name type="common">Armillaria root rot fungus</name>
    <dbReference type="NCBI Taxonomy" id="47428"/>
    <lineage>
        <taxon>Eukaryota</taxon>
        <taxon>Fungi</taxon>
        <taxon>Dikarya</taxon>
        <taxon>Basidiomycota</taxon>
        <taxon>Agaricomycotina</taxon>
        <taxon>Agaricomycetes</taxon>
        <taxon>Agaricomycetidae</taxon>
        <taxon>Agaricales</taxon>
        <taxon>Marasmiineae</taxon>
        <taxon>Physalacriaceae</taxon>
        <taxon>Armillaria</taxon>
    </lineage>
</organism>
<name>A0A284RIM0_ARMOS</name>
<dbReference type="Proteomes" id="UP000219338">
    <property type="component" value="Unassembled WGS sequence"/>
</dbReference>
<dbReference type="EMBL" id="FUEG01000009">
    <property type="protein sequence ID" value="SJL08606.1"/>
    <property type="molecule type" value="Genomic_DNA"/>
</dbReference>
<dbReference type="GO" id="GO:0010181">
    <property type="term" value="F:FMN binding"/>
    <property type="evidence" value="ECO:0007669"/>
    <property type="project" value="InterPro"/>
</dbReference>
<evidence type="ECO:0000259" key="1">
    <source>
        <dbReference type="Pfam" id="PF00724"/>
    </source>
</evidence>
<proteinExistence type="predicted"/>
<dbReference type="PANTHER" id="PTHR22893:SF91">
    <property type="entry name" value="NADPH DEHYDROGENASE 2-RELATED"/>
    <property type="match status" value="1"/>
</dbReference>
<dbReference type="InterPro" id="IPR045247">
    <property type="entry name" value="Oye-like"/>
</dbReference>
<dbReference type="CDD" id="cd02933">
    <property type="entry name" value="OYE_like_FMN"/>
    <property type="match status" value="1"/>
</dbReference>
<sequence>MSSKLFQLVKVGKMTLQNRVVLAPMSRMRASKAHVPHLPIVKDYYVQRAHTPGTFLVSEATFIAAKAGGMDHAPGIWSDEQIEVWKQARIHVFPSVFPLSKFHQVTDAVHEKGCFIYCQLWALGRAGNPEILDREGFPYVSASDVPLTGRSRAPRPLTVDEIKEYPGIYAQAALNAVKAGFDGVEINGAHGHLLDQFTRDAANTRTDEYGGSIENRVRFPLEVIEAVVKAVGAERTAYRISPWNGFQDMNMKEPKPTFAHLVSQIKSQHPDLAYLHIIEPRIFGNFDRETVGADEENDFIREIWAPKTLIAAGGYNRQTAMEAADKTNDLIAFGRHFVSNPDLVLRLQKDVPLSPYKRELFYLADHHPEGYTDYPFAEA</sequence>
<dbReference type="GO" id="GO:0003959">
    <property type="term" value="F:NADPH dehydrogenase activity"/>
    <property type="evidence" value="ECO:0007669"/>
    <property type="project" value="TreeGrafter"/>
</dbReference>
<dbReference type="InterPro" id="IPR001155">
    <property type="entry name" value="OxRdtase_FMN_N"/>
</dbReference>
<dbReference type="OMA" id="FQPMKIG"/>
<dbReference type="SUPFAM" id="SSF51395">
    <property type="entry name" value="FMN-linked oxidoreductases"/>
    <property type="match status" value="1"/>
</dbReference>
<protein>
    <submittedName>
        <fullName evidence="2">Related to NADPH2 dehydrogenase chain OYE2</fullName>
    </submittedName>
</protein>
<dbReference type="InterPro" id="IPR013785">
    <property type="entry name" value="Aldolase_TIM"/>
</dbReference>
<dbReference type="Pfam" id="PF00724">
    <property type="entry name" value="Oxidored_FMN"/>
    <property type="match status" value="2"/>
</dbReference>
<feature type="domain" description="NADH:flavin oxidoreductase/NADH oxidase N-terminal" evidence="1">
    <location>
        <begin position="4"/>
        <end position="87"/>
    </location>
</feature>
<gene>
    <name evidence="2" type="ORF">ARMOST_11973</name>
</gene>
<reference evidence="3" key="1">
    <citation type="journal article" date="2017" name="Nat. Ecol. Evol.">
        <title>Genome expansion and lineage-specific genetic innovations in the forest pathogenic fungi Armillaria.</title>
        <authorList>
            <person name="Sipos G."/>
            <person name="Prasanna A.N."/>
            <person name="Walter M.C."/>
            <person name="O'Connor E."/>
            <person name="Balint B."/>
            <person name="Krizsan K."/>
            <person name="Kiss B."/>
            <person name="Hess J."/>
            <person name="Varga T."/>
            <person name="Slot J."/>
            <person name="Riley R."/>
            <person name="Boka B."/>
            <person name="Rigling D."/>
            <person name="Barry K."/>
            <person name="Lee J."/>
            <person name="Mihaltcheva S."/>
            <person name="LaButti K."/>
            <person name="Lipzen A."/>
            <person name="Waldron R."/>
            <person name="Moloney N.M."/>
            <person name="Sperisen C."/>
            <person name="Kredics L."/>
            <person name="Vagvoelgyi C."/>
            <person name="Patrignani A."/>
            <person name="Fitzpatrick D."/>
            <person name="Nagy I."/>
            <person name="Doyle S."/>
            <person name="Anderson J.B."/>
            <person name="Grigoriev I.V."/>
            <person name="Gueldener U."/>
            <person name="Muensterkoetter M."/>
            <person name="Nagy L.G."/>
        </authorList>
    </citation>
    <scope>NUCLEOTIDE SEQUENCE [LARGE SCALE GENOMIC DNA]</scope>
    <source>
        <strain evidence="3">C18/9</strain>
    </source>
</reference>
<accession>A0A284RIM0</accession>
<keyword evidence="3" id="KW-1185">Reference proteome</keyword>
<dbReference type="STRING" id="47428.A0A284RIM0"/>
<dbReference type="PANTHER" id="PTHR22893">
    <property type="entry name" value="NADH OXIDOREDUCTASE-RELATED"/>
    <property type="match status" value="1"/>
</dbReference>
<evidence type="ECO:0000313" key="3">
    <source>
        <dbReference type="Proteomes" id="UP000219338"/>
    </source>
</evidence>
<dbReference type="Gene3D" id="3.20.20.70">
    <property type="entry name" value="Aldolase class I"/>
    <property type="match status" value="1"/>
</dbReference>
<feature type="domain" description="NADH:flavin oxidoreductase/NADH oxidase N-terminal" evidence="1">
    <location>
        <begin position="100"/>
        <end position="352"/>
    </location>
</feature>
<dbReference type="OrthoDB" id="276546at2759"/>
<dbReference type="AlphaFoldDB" id="A0A284RIM0"/>
<evidence type="ECO:0000313" key="2">
    <source>
        <dbReference type="EMBL" id="SJL08606.1"/>
    </source>
</evidence>
<dbReference type="FunFam" id="3.20.20.70:FF:000138">
    <property type="entry name" value="NADPH dehydrogenase 1"/>
    <property type="match status" value="1"/>
</dbReference>